<proteinExistence type="predicted"/>
<keyword evidence="2" id="KW-1185">Reference proteome</keyword>
<organism evidence="1 2">
    <name type="scientific">Aotine betaherpesvirus 1</name>
    <dbReference type="NCBI Taxonomy" id="50290"/>
    <lineage>
        <taxon>Viruses</taxon>
        <taxon>Duplodnaviria</taxon>
        <taxon>Heunggongvirae</taxon>
        <taxon>Peploviricota</taxon>
        <taxon>Herviviricetes</taxon>
        <taxon>Herpesvirales</taxon>
        <taxon>Orthoherpesviridae</taxon>
        <taxon>Betaherpesvirinae</taxon>
        <taxon>Cytomegalovirus</taxon>
        <taxon>Cytomegalovirus aotinebeta1</taxon>
    </lineage>
</organism>
<gene>
    <name evidence="1" type="primary">A22A</name>
</gene>
<dbReference type="KEGG" id="vg:11464195"/>
<name>G8XUI7_9BETA</name>
<dbReference type="RefSeq" id="YP_004940138.1">
    <property type="nucleotide sequence ID" value="NC_016447.1"/>
</dbReference>
<protein>
    <submittedName>
        <fullName evidence="1">Membrane protein A22A</fullName>
    </submittedName>
</protein>
<dbReference type="EMBL" id="FJ483970">
    <property type="protein sequence ID" value="AEV80828.1"/>
    <property type="molecule type" value="Genomic_DNA"/>
</dbReference>
<sequence length="361" mass="40909">MAGILFSVFIIQLSTALCATHGHGTPLVWSKLFSKNNQSPTLVKADGSVKTLDARFDSQQPVIQVGWAYCTFGLETRCVDLWSVREEEGYRAHLAIFWLLGLPARQRICQALLTRLRNTTGNFVRNQNQRLTASLSLNASSSAPHQKTVTGNVRLQLPTNSRSAGRYYAYVVLGNDALDRGGLSSTYVVVKDFILLARVELDFHCYIDGMFSHYTHVNGTLQPCHLVVFSVITACDGDGKTFTWDSPTYGGEKNFTFVDLNVTVVAKRHKRDLVFGLDITHPKGQVMLVEYNFYCNQHLLASQKLMCRPPDRERCQRNADWREIPGHLSTSLRPKRRQATSALEPWLWKWMVVFVLIYLYV</sequence>
<evidence type="ECO:0000313" key="2">
    <source>
        <dbReference type="Proteomes" id="UP000113968"/>
    </source>
</evidence>
<evidence type="ECO:0000313" key="1">
    <source>
        <dbReference type="EMBL" id="AEV80828.1"/>
    </source>
</evidence>
<reference evidence="1" key="1">
    <citation type="submission" date="2011-12" db="EMBL/GenBank/DDBJ databases">
        <title>Comparative genomics of primate cytomegaloviruses.</title>
        <authorList>
            <person name="Davison A.J."/>
            <person name="Holton M."/>
            <person name="Dolan A."/>
            <person name="Dargan D.J."/>
            <person name="Gatherer D."/>
            <person name="Hayward G.S."/>
        </authorList>
    </citation>
    <scope>NUCLEOTIDE SEQUENCE [LARGE SCALE GENOMIC DNA]</scope>
    <source>
        <strain evidence="1">S34E</strain>
    </source>
</reference>
<dbReference type="GeneID" id="11464195"/>
<accession>G8XUI7</accession>
<dbReference type="Proteomes" id="UP000113968">
    <property type="component" value="Segment"/>
</dbReference>